<keyword evidence="5" id="KW-1185">Reference proteome</keyword>
<dbReference type="Proteomes" id="UP001172457">
    <property type="component" value="Chromosome 3"/>
</dbReference>
<evidence type="ECO:0000256" key="1">
    <source>
        <dbReference type="SAM" id="SignalP"/>
    </source>
</evidence>
<feature type="signal peptide" evidence="1">
    <location>
        <begin position="1"/>
        <end position="19"/>
    </location>
</feature>
<feature type="domain" description="DUF4216" evidence="2">
    <location>
        <begin position="370"/>
        <end position="421"/>
    </location>
</feature>
<name>A0AA38TA55_9ASTR</name>
<protein>
    <submittedName>
        <fullName evidence="4">Uncharacterized protein</fullName>
    </submittedName>
</protein>
<dbReference type="Pfam" id="PF13960">
    <property type="entry name" value="DUF4218"/>
    <property type="match status" value="1"/>
</dbReference>
<keyword evidence="1" id="KW-0732">Signal</keyword>
<dbReference type="EMBL" id="JARYMX010000003">
    <property type="protein sequence ID" value="KAJ9557190.1"/>
    <property type="molecule type" value="Genomic_DNA"/>
</dbReference>
<evidence type="ECO:0000259" key="2">
    <source>
        <dbReference type="Pfam" id="PF13952"/>
    </source>
</evidence>
<accession>A0AA38TA55</accession>
<feature type="chain" id="PRO_5041347925" evidence="1">
    <location>
        <begin position="20"/>
        <end position="422"/>
    </location>
</feature>
<evidence type="ECO:0000259" key="3">
    <source>
        <dbReference type="Pfam" id="PF13960"/>
    </source>
</evidence>
<proteinExistence type="predicted"/>
<evidence type="ECO:0000313" key="4">
    <source>
        <dbReference type="EMBL" id="KAJ9557190.1"/>
    </source>
</evidence>
<reference evidence="4" key="1">
    <citation type="submission" date="2023-03" db="EMBL/GenBank/DDBJ databases">
        <title>Chromosome-scale reference genome and RAD-based genetic map of yellow starthistle (Centaurea solstitialis) reveal putative structural variation and QTLs associated with invader traits.</title>
        <authorList>
            <person name="Reatini B."/>
            <person name="Cang F.A."/>
            <person name="Jiang Q."/>
            <person name="Mckibben M.T.W."/>
            <person name="Barker M.S."/>
            <person name="Rieseberg L.H."/>
            <person name="Dlugosch K.M."/>
        </authorList>
    </citation>
    <scope>NUCLEOTIDE SEQUENCE</scope>
    <source>
        <strain evidence="4">CAN-66</strain>
        <tissue evidence="4">Leaf</tissue>
    </source>
</reference>
<gene>
    <name evidence="4" type="ORF">OSB04_011804</name>
</gene>
<dbReference type="PANTHER" id="PTHR48258">
    <property type="entry name" value="DUF4218 DOMAIN-CONTAINING PROTEIN-RELATED"/>
    <property type="match status" value="1"/>
</dbReference>
<dbReference type="PANTHER" id="PTHR48258:SF9">
    <property type="entry name" value="OS01G0348150 PROTEIN"/>
    <property type="match status" value="1"/>
</dbReference>
<dbReference type="InterPro" id="IPR025312">
    <property type="entry name" value="DUF4216"/>
</dbReference>
<evidence type="ECO:0000313" key="5">
    <source>
        <dbReference type="Proteomes" id="UP001172457"/>
    </source>
</evidence>
<dbReference type="InterPro" id="IPR025452">
    <property type="entry name" value="DUF4218"/>
</dbReference>
<dbReference type="AlphaFoldDB" id="A0AA38TA55"/>
<sequence length="422" mass="48559">MPPLPQTVVWWWFVFVADAATTYGGAADTIKGVLVDYLANSNSEKQAGGTPLLAPVERVARPPPRITRKTNADLPPAGFWRRLIGLLLNIPRKSKDGVKFRKDMVEMGIRSKLAPVDNGKRTYLPPACYTLSMPVLDSWQKDVIMTLCQLEMYFPSSFFNVMVHLVSHIIGEIKFCGPVFLRHTYPFERYMGFLKGYVRNRYRPKGNIVEGYASEEVIDLYTNYLVGVKNIGILQSQHEENLTVVAPFVHEHMTMLDKMNEWKSDKWVVTEDNKTFATWIKERVKQDRRGENVDQVVEHLAYGLVHVVSTYQGCEINGYTFYTKKQDDKSTMQNSRVTLIATTTEFSKSNNEARLKIAKDSYYGIIHEIWELDYTLFKVPLFKCKWVENRRGVKVDNDGFTIVEWSKEGYVFEPFILAKQAS</sequence>
<dbReference type="Pfam" id="PF13952">
    <property type="entry name" value="DUF4216"/>
    <property type="match status" value="1"/>
</dbReference>
<feature type="domain" description="DUF4218" evidence="3">
    <location>
        <begin position="131"/>
        <end position="229"/>
    </location>
</feature>
<organism evidence="4 5">
    <name type="scientific">Centaurea solstitialis</name>
    <name type="common">yellow star-thistle</name>
    <dbReference type="NCBI Taxonomy" id="347529"/>
    <lineage>
        <taxon>Eukaryota</taxon>
        <taxon>Viridiplantae</taxon>
        <taxon>Streptophyta</taxon>
        <taxon>Embryophyta</taxon>
        <taxon>Tracheophyta</taxon>
        <taxon>Spermatophyta</taxon>
        <taxon>Magnoliopsida</taxon>
        <taxon>eudicotyledons</taxon>
        <taxon>Gunneridae</taxon>
        <taxon>Pentapetalae</taxon>
        <taxon>asterids</taxon>
        <taxon>campanulids</taxon>
        <taxon>Asterales</taxon>
        <taxon>Asteraceae</taxon>
        <taxon>Carduoideae</taxon>
        <taxon>Cardueae</taxon>
        <taxon>Centaureinae</taxon>
        <taxon>Centaurea</taxon>
    </lineage>
</organism>
<comment type="caution">
    <text evidence="4">The sequence shown here is derived from an EMBL/GenBank/DDBJ whole genome shotgun (WGS) entry which is preliminary data.</text>
</comment>